<evidence type="ECO:0000256" key="4">
    <source>
        <dbReference type="ARBA" id="ARBA00022695"/>
    </source>
</evidence>
<evidence type="ECO:0000256" key="5">
    <source>
        <dbReference type="ARBA" id="ARBA00022741"/>
    </source>
</evidence>
<dbReference type="SUPFAM" id="SSF52374">
    <property type="entry name" value="Nucleotidylyl transferase"/>
    <property type="match status" value="1"/>
</dbReference>
<keyword evidence="3 8" id="KW-0808">Transferase</keyword>
<dbReference type="GO" id="GO:0003919">
    <property type="term" value="F:FMN adenylyltransferase activity"/>
    <property type="evidence" value="ECO:0007669"/>
    <property type="project" value="UniProtKB-UniRule"/>
</dbReference>
<comment type="similarity">
    <text evidence="8">Belongs to the archaeal FAD synthase family.</text>
</comment>
<dbReference type="GeneID" id="72590608"/>
<dbReference type="OrthoDB" id="1912at2157"/>
<evidence type="ECO:0000259" key="9">
    <source>
        <dbReference type="Pfam" id="PF01467"/>
    </source>
</evidence>
<dbReference type="InterPro" id="IPR050385">
    <property type="entry name" value="Archaeal_FAD_synthase"/>
</dbReference>
<evidence type="ECO:0000313" key="10">
    <source>
        <dbReference type="EMBL" id="EEE41882.1"/>
    </source>
</evidence>
<dbReference type="PANTHER" id="PTHR43793">
    <property type="entry name" value="FAD SYNTHASE"/>
    <property type="match status" value="1"/>
</dbReference>
<protein>
    <recommendedName>
        <fullName evidence="8">FAD synthase</fullName>
        <ecNumber evidence="8">2.7.7.2</ecNumber>
    </recommendedName>
    <alternativeName>
        <fullName evidence="8">FMN adenylyltransferase</fullName>
    </alternativeName>
    <alternativeName>
        <fullName evidence="8">Flavin adenine dinucleotide synthase</fullName>
    </alternativeName>
</protein>
<dbReference type="EMBL" id="ABYW01000005">
    <property type="protein sequence ID" value="EEE41882.1"/>
    <property type="molecule type" value="Genomic_DNA"/>
</dbReference>
<keyword evidence="7 8" id="KW-0067">ATP-binding</keyword>
<feature type="binding site" evidence="8">
    <location>
        <begin position="9"/>
        <end position="10"/>
    </location>
    <ligand>
        <name>ATP</name>
        <dbReference type="ChEBI" id="CHEBI:30616"/>
    </ligand>
</feature>
<proteinExistence type="inferred from homology"/>
<dbReference type="InterPro" id="IPR004821">
    <property type="entry name" value="Cyt_trans-like"/>
</dbReference>
<dbReference type="EC" id="2.7.7.2" evidence="8"/>
<name>B9AEJ2_METSM</name>
<comment type="pathway">
    <text evidence="8">Cofactor biosynthesis; FAD biosynthesis; FAD from FMN: step 1/1.</text>
</comment>
<evidence type="ECO:0000313" key="11">
    <source>
        <dbReference type="Proteomes" id="UP000003489"/>
    </source>
</evidence>
<keyword evidence="4 8" id="KW-0548">Nucleotidyltransferase</keyword>
<feature type="domain" description="Cytidyltransferase-like" evidence="9">
    <location>
        <begin position="6"/>
        <end position="137"/>
    </location>
</feature>
<dbReference type="PANTHER" id="PTHR43793:SF1">
    <property type="entry name" value="FAD SYNTHASE"/>
    <property type="match status" value="1"/>
</dbReference>
<dbReference type="HAMAP" id="MF_02115">
    <property type="entry name" value="FAD_synth_arch"/>
    <property type="match status" value="1"/>
</dbReference>
<gene>
    <name evidence="8" type="primary">ribL</name>
    <name evidence="10" type="ORF">METSMIALI_00773</name>
</gene>
<dbReference type="SMR" id="B9AEJ2"/>
<dbReference type="Proteomes" id="UP000003489">
    <property type="component" value="Unassembled WGS sequence"/>
</dbReference>
<evidence type="ECO:0000256" key="3">
    <source>
        <dbReference type="ARBA" id="ARBA00022679"/>
    </source>
</evidence>
<accession>B9AEJ2</accession>
<dbReference type="Gene3D" id="3.40.50.620">
    <property type="entry name" value="HUPs"/>
    <property type="match status" value="1"/>
</dbReference>
<dbReference type="InterPro" id="IPR024902">
    <property type="entry name" value="FAD_synth_RibL"/>
</dbReference>
<dbReference type="RefSeq" id="WP_004033069.1">
    <property type="nucleotide sequence ID" value="NZ_DS996911.1"/>
</dbReference>
<dbReference type="UniPathway" id="UPA00277">
    <property type="reaction ID" value="UER00407"/>
</dbReference>
<evidence type="ECO:0000256" key="2">
    <source>
        <dbReference type="ARBA" id="ARBA00022643"/>
    </source>
</evidence>
<evidence type="ECO:0000256" key="6">
    <source>
        <dbReference type="ARBA" id="ARBA00022827"/>
    </source>
</evidence>
<comment type="cofactor">
    <cofactor evidence="8">
        <name>a divalent metal cation</name>
        <dbReference type="ChEBI" id="CHEBI:60240"/>
    </cofactor>
</comment>
<keyword evidence="6 8" id="KW-0274">FAD</keyword>
<dbReference type="InterPro" id="IPR014729">
    <property type="entry name" value="Rossmann-like_a/b/a_fold"/>
</dbReference>
<keyword evidence="1 8" id="KW-0285">Flavoprotein</keyword>
<comment type="catalytic activity">
    <reaction evidence="8">
        <text>FMN + ATP + H(+) = FAD + diphosphate</text>
        <dbReference type="Rhea" id="RHEA:17237"/>
        <dbReference type="ChEBI" id="CHEBI:15378"/>
        <dbReference type="ChEBI" id="CHEBI:30616"/>
        <dbReference type="ChEBI" id="CHEBI:33019"/>
        <dbReference type="ChEBI" id="CHEBI:57692"/>
        <dbReference type="ChEBI" id="CHEBI:58210"/>
        <dbReference type="EC" id="2.7.7.2"/>
    </reaction>
</comment>
<sequence>MKKVMATGTFDLLHPGHGIYLNEAKKLGGEDAKLYVVIARDSTVEKRKRYPIVGEQQRLELIKMIKGVDEAYLGNENGDFLKIVEEINPDIIAIGADQRHDITKLQKAINKRGLKAKVERVKAYHNAELDSSCKIIKKIKKMDFKGKINDNCD</sequence>
<dbReference type="HOGENOM" id="CLU_034585_2_1_2"/>
<organism evidence="10 11">
    <name type="scientific">Methanobrevibacter smithii DSM 2375</name>
    <dbReference type="NCBI Taxonomy" id="483214"/>
    <lineage>
        <taxon>Archaea</taxon>
        <taxon>Methanobacteriati</taxon>
        <taxon>Methanobacteriota</taxon>
        <taxon>Methanomada group</taxon>
        <taxon>Methanobacteria</taxon>
        <taxon>Methanobacteriales</taxon>
        <taxon>Methanobacteriaceae</taxon>
        <taxon>Methanobrevibacter</taxon>
    </lineage>
</organism>
<evidence type="ECO:0000256" key="1">
    <source>
        <dbReference type="ARBA" id="ARBA00022630"/>
    </source>
</evidence>
<dbReference type="Pfam" id="PF01467">
    <property type="entry name" value="CTP_transf_like"/>
    <property type="match status" value="1"/>
</dbReference>
<evidence type="ECO:0000256" key="7">
    <source>
        <dbReference type="ARBA" id="ARBA00022840"/>
    </source>
</evidence>
<feature type="binding site" evidence="8">
    <location>
        <position position="124"/>
    </location>
    <ligand>
        <name>ATP</name>
        <dbReference type="ChEBI" id="CHEBI:30616"/>
    </ligand>
</feature>
<keyword evidence="5 8" id="KW-0547">Nucleotide-binding</keyword>
<comment type="caution">
    <text evidence="10">The sequence shown here is derived from an EMBL/GenBank/DDBJ whole genome shotgun (WGS) entry which is preliminary data.</text>
</comment>
<dbReference type="AlphaFoldDB" id="B9AEJ2"/>
<reference evidence="10 11" key="2">
    <citation type="submission" date="2008-11" db="EMBL/GenBank/DDBJ databases">
        <title>Draft genome sequence of Methanobrevibacter smithii (DSM 2375).</title>
        <authorList>
            <person name="Sudarsanam P."/>
            <person name="Ley R."/>
            <person name="Guruge J."/>
            <person name="Turnbaugh P.J."/>
            <person name="Mahowald M."/>
            <person name="Liep D."/>
            <person name="Gordon J."/>
        </authorList>
    </citation>
    <scope>NUCLEOTIDE SEQUENCE [LARGE SCALE GENOMIC DNA]</scope>
    <source>
        <strain evidence="10 11">DSM 2375</strain>
    </source>
</reference>
<feature type="binding site" evidence="8">
    <location>
        <position position="97"/>
    </location>
    <ligand>
        <name>ATP</name>
        <dbReference type="ChEBI" id="CHEBI:30616"/>
    </ligand>
</feature>
<comment type="function">
    <text evidence="8">Catalyzes the transfer of the AMP portion of ATP to flavin mononucleotide (FMN) to produce flavin adenine dinucleotide (FAD) coenzyme.</text>
</comment>
<dbReference type="PATRIC" id="fig|483214.13.peg.743"/>
<evidence type="ECO:0000256" key="8">
    <source>
        <dbReference type="HAMAP-Rule" id="MF_02115"/>
    </source>
</evidence>
<dbReference type="GO" id="GO:0046444">
    <property type="term" value="P:FMN metabolic process"/>
    <property type="evidence" value="ECO:0007669"/>
    <property type="project" value="UniProtKB-UniRule"/>
</dbReference>
<dbReference type="GO" id="GO:0006747">
    <property type="term" value="P:FAD biosynthetic process"/>
    <property type="evidence" value="ECO:0007669"/>
    <property type="project" value="UniProtKB-UniRule"/>
</dbReference>
<feature type="binding site" evidence="8">
    <location>
        <begin position="14"/>
        <end position="17"/>
    </location>
    <ligand>
        <name>ATP</name>
        <dbReference type="ChEBI" id="CHEBI:30616"/>
    </ligand>
</feature>
<keyword evidence="2 8" id="KW-0288">FMN</keyword>
<comment type="subunit">
    <text evidence="8">Homodimer.</text>
</comment>
<reference evidence="10 11" key="1">
    <citation type="submission" date="2008-10" db="EMBL/GenBank/DDBJ databases">
        <authorList>
            <person name="Fulton L."/>
            <person name="Clifton S."/>
            <person name="Fulton B."/>
            <person name="Xu J."/>
            <person name="Minx P."/>
            <person name="Pepin K.H."/>
            <person name="Johnson M."/>
            <person name="Bhonagiri V."/>
            <person name="Nash W.E."/>
            <person name="Mardis E.R."/>
            <person name="Wilson R.K."/>
        </authorList>
    </citation>
    <scope>NUCLEOTIDE SEQUENCE [LARGE SCALE GENOMIC DNA]</scope>
    <source>
        <strain evidence="10 11">DSM 2375</strain>
    </source>
</reference>
<dbReference type="NCBIfam" id="TIGR00125">
    <property type="entry name" value="cyt_tran_rel"/>
    <property type="match status" value="1"/>
</dbReference>
<dbReference type="GO" id="GO:0005524">
    <property type="term" value="F:ATP binding"/>
    <property type="evidence" value="ECO:0007669"/>
    <property type="project" value="UniProtKB-UniRule"/>
</dbReference>